<reference evidence="5" key="2">
    <citation type="submission" date="2021-01" db="EMBL/GenBank/DDBJ databases">
        <authorList>
            <person name="Hahn C.R."/>
            <person name="Youssef N.H."/>
            <person name="Elshahed M."/>
        </authorList>
    </citation>
    <scope>NUCLEOTIDE SEQUENCE</scope>
    <source>
        <strain evidence="5">Zod_Metabat.24</strain>
    </source>
</reference>
<keyword evidence="2" id="KW-0547">Nucleotide-binding</keyword>
<keyword evidence="3" id="KW-0067">ATP-binding</keyword>
<evidence type="ECO:0000259" key="4">
    <source>
        <dbReference type="SMART" id="SM00881"/>
    </source>
</evidence>
<dbReference type="InterPro" id="IPR051538">
    <property type="entry name" value="Acyl-CoA_Synth/Transferase"/>
</dbReference>
<name>A0A9D8PNI9_9DELT</name>
<evidence type="ECO:0000313" key="6">
    <source>
        <dbReference type="Proteomes" id="UP000809273"/>
    </source>
</evidence>
<dbReference type="Pfam" id="PF13607">
    <property type="entry name" value="Succ_CoA_lig"/>
    <property type="match status" value="1"/>
</dbReference>
<evidence type="ECO:0000256" key="1">
    <source>
        <dbReference type="ARBA" id="ARBA00022598"/>
    </source>
</evidence>
<dbReference type="PANTHER" id="PTHR43334:SF1">
    <property type="entry name" value="3-HYDROXYPROPIONATE--COA LIGASE [ADP-FORMING]"/>
    <property type="match status" value="1"/>
</dbReference>
<dbReference type="Pfam" id="PF13380">
    <property type="entry name" value="CoA_binding_2"/>
    <property type="match status" value="1"/>
</dbReference>
<organism evidence="5 6">
    <name type="scientific">Candidatus Zymogenus saltonus</name>
    <dbReference type="NCBI Taxonomy" id="2844893"/>
    <lineage>
        <taxon>Bacteria</taxon>
        <taxon>Deltaproteobacteria</taxon>
        <taxon>Candidatus Zymogenia</taxon>
        <taxon>Candidatus Zymogeniales</taxon>
        <taxon>Candidatus Zymogenaceae</taxon>
        <taxon>Candidatus Zymogenus</taxon>
    </lineage>
</organism>
<sequence>MGKKANLKDVFYPKNVAVVGASENFAKLGFHALKAAISGGLKGKVFPVSPSLAGREIMGVPGYGSIEDLPEDAQLMVFAIPHDKIVEALKSAANKGAKGVVIFAGGFREVGEEGVRLQREVRETADRLGIKIIGPNCVGTVNIHHGLNATFAHPLSLLKKGGVSVVSQSGGTGSAIVTTMMDNNVGLSKFISIGNRVNLDFAELVDYLADDDDTDVICLFIEGMDDGRAFFESAGAASKKKPIIAYQAGFTETTRRLSLSHTGSMSASEDIYRAAYKQSGVLFVNDYEELVDTAKALSAFADLPIPKLNSGERPGVAIFTHTARPALIVAETIEKGGAVLPDFTEKSKEKIVEFAPEFTVPTNPLDMFAHAWFMTDMYLKAADLALSQPNIHIACSCYSGGSEVGIAFPAEKYAEIARQHNKPAVICLMAPYAHFEERAAADDAGAPTFNSPHKAGRTIANMVRWWRMKNRV</sequence>
<dbReference type="SUPFAM" id="SSF52210">
    <property type="entry name" value="Succinyl-CoA synthetase domains"/>
    <property type="match status" value="2"/>
</dbReference>
<dbReference type="GO" id="GO:0005524">
    <property type="term" value="F:ATP binding"/>
    <property type="evidence" value="ECO:0007669"/>
    <property type="project" value="UniProtKB-KW"/>
</dbReference>
<dbReference type="SMART" id="SM00881">
    <property type="entry name" value="CoA_binding"/>
    <property type="match status" value="1"/>
</dbReference>
<dbReference type="InterPro" id="IPR003781">
    <property type="entry name" value="CoA-bd"/>
</dbReference>
<evidence type="ECO:0000256" key="3">
    <source>
        <dbReference type="ARBA" id="ARBA00022840"/>
    </source>
</evidence>
<dbReference type="Gene3D" id="3.40.50.261">
    <property type="entry name" value="Succinyl-CoA synthetase domains"/>
    <property type="match status" value="2"/>
</dbReference>
<reference evidence="5" key="1">
    <citation type="journal article" date="2021" name="Environ. Microbiol.">
        <title>Genomic characterization of three novel Desulfobacterota classes expand the metabolic and phylogenetic diversity of the phylum.</title>
        <authorList>
            <person name="Murphy C.L."/>
            <person name="Biggerstaff J."/>
            <person name="Eichhorn A."/>
            <person name="Ewing E."/>
            <person name="Shahan R."/>
            <person name="Soriano D."/>
            <person name="Stewart S."/>
            <person name="VanMol K."/>
            <person name="Walker R."/>
            <person name="Walters P."/>
            <person name="Elshahed M.S."/>
            <person name="Youssef N.H."/>
        </authorList>
    </citation>
    <scope>NUCLEOTIDE SEQUENCE</scope>
    <source>
        <strain evidence="5">Zod_Metabat.24</strain>
    </source>
</reference>
<dbReference type="AlphaFoldDB" id="A0A9D8PNI9"/>
<keyword evidence="1" id="KW-0436">Ligase</keyword>
<protein>
    <submittedName>
        <fullName evidence="5">CoA-binding protein</fullName>
    </submittedName>
</protein>
<accession>A0A9D8PNI9</accession>
<gene>
    <name evidence="5" type="ORF">JW984_03155</name>
</gene>
<dbReference type="InterPro" id="IPR036291">
    <property type="entry name" value="NAD(P)-bd_dom_sf"/>
</dbReference>
<evidence type="ECO:0000256" key="2">
    <source>
        <dbReference type="ARBA" id="ARBA00022741"/>
    </source>
</evidence>
<feature type="domain" description="CoA-binding" evidence="4">
    <location>
        <begin position="10"/>
        <end position="107"/>
    </location>
</feature>
<dbReference type="EMBL" id="JAFGIX010000015">
    <property type="protein sequence ID" value="MBN1572177.1"/>
    <property type="molecule type" value="Genomic_DNA"/>
</dbReference>
<dbReference type="Proteomes" id="UP000809273">
    <property type="component" value="Unassembled WGS sequence"/>
</dbReference>
<evidence type="ECO:0000313" key="5">
    <source>
        <dbReference type="EMBL" id="MBN1572177.1"/>
    </source>
</evidence>
<dbReference type="Gene3D" id="3.40.50.720">
    <property type="entry name" value="NAD(P)-binding Rossmann-like Domain"/>
    <property type="match status" value="1"/>
</dbReference>
<dbReference type="GO" id="GO:0016874">
    <property type="term" value="F:ligase activity"/>
    <property type="evidence" value="ECO:0007669"/>
    <property type="project" value="UniProtKB-KW"/>
</dbReference>
<dbReference type="PANTHER" id="PTHR43334">
    <property type="entry name" value="ACETATE--COA LIGASE [ADP-FORMING]"/>
    <property type="match status" value="1"/>
</dbReference>
<proteinExistence type="predicted"/>
<dbReference type="InterPro" id="IPR032875">
    <property type="entry name" value="Succ_CoA_lig_flav_dom"/>
</dbReference>
<comment type="caution">
    <text evidence="5">The sequence shown here is derived from an EMBL/GenBank/DDBJ whole genome shotgun (WGS) entry which is preliminary data.</text>
</comment>
<dbReference type="SUPFAM" id="SSF51735">
    <property type="entry name" value="NAD(P)-binding Rossmann-fold domains"/>
    <property type="match status" value="1"/>
</dbReference>
<dbReference type="InterPro" id="IPR016102">
    <property type="entry name" value="Succinyl-CoA_synth-like"/>
</dbReference>